<name>A0A9W8CWW2_9FUNG</name>
<dbReference type="AlphaFoldDB" id="A0A9W8CWW2"/>
<organism evidence="3 4">
    <name type="scientific">Coemansia biformis</name>
    <dbReference type="NCBI Taxonomy" id="1286918"/>
    <lineage>
        <taxon>Eukaryota</taxon>
        <taxon>Fungi</taxon>
        <taxon>Fungi incertae sedis</taxon>
        <taxon>Zoopagomycota</taxon>
        <taxon>Kickxellomycotina</taxon>
        <taxon>Kickxellomycetes</taxon>
        <taxon>Kickxellales</taxon>
        <taxon>Kickxellaceae</taxon>
        <taxon>Coemansia</taxon>
    </lineage>
</organism>
<dbReference type="InterPro" id="IPR016135">
    <property type="entry name" value="UBQ-conjugating_enzyme/RWD"/>
</dbReference>
<gene>
    <name evidence="3" type="ORF">LPJ61_005166</name>
</gene>
<dbReference type="SMART" id="SM00212">
    <property type="entry name" value="UBCc"/>
    <property type="match status" value="1"/>
</dbReference>
<dbReference type="CDD" id="cd23808">
    <property type="entry name" value="UBCc_UBE2W"/>
    <property type="match status" value="1"/>
</dbReference>
<dbReference type="InterPro" id="IPR000608">
    <property type="entry name" value="UBC"/>
</dbReference>
<dbReference type="Proteomes" id="UP001143981">
    <property type="component" value="Unassembled WGS sequence"/>
</dbReference>
<dbReference type="Pfam" id="PF00179">
    <property type="entry name" value="UQ_con"/>
    <property type="match status" value="1"/>
</dbReference>
<dbReference type="Gene3D" id="3.10.110.10">
    <property type="entry name" value="Ubiquitin Conjugating Enzyme"/>
    <property type="match status" value="1"/>
</dbReference>
<feature type="domain" description="UBC core" evidence="2">
    <location>
        <begin position="1"/>
        <end position="109"/>
    </location>
</feature>
<sequence length="124" mass="14043">DTLYEDEVFTLVFDFPSDYPHEAPTVTFVGTPPVHPHIYSNGHICLSILYRYWCPVLTVDAVCQSILSMLSSCTEKKRPDRDKMYVKQASDSPKDTLWLFEDRGYVSLSELISSNPDTSSVSEA</sequence>
<dbReference type="PROSITE" id="PS50127">
    <property type="entry name" value="UBC_2"/>
    <property type="match status" value="1"/>
</dbReference>
<keyword evidence="1" id="KW-0833">Ubl conjugation pathway</keyword>
<evidence type="ECO:0000313" key="4">
    <source>
        <dbReference type="Proteomes" id="UP001143981"/>
    </source>
</evidence>
<dbReference type="InterPro" id="IPR050113">
    <property type="entry name" value="Ub_conjugating_enzyme"/>
</dbReference>
<protein>
    <recommendedName>
        <fullName evidence="2">UBC core domain-containing protein</fullName>
    </recommendedName>
</protein>
<evidence type="ECO:0000313" key="3">
    <source>
        <dbReference type="EMBL" id="KAJ1726469.1"/>
    </source>
</evidence>
<evidence type="ECO:0000259" key="2">
    <source>
        <dbReference type="PROSITE" id="PS50127"/>
    </source>
</evidence>
<reference evidence="3" key="1">
    <citation type="submission" date="2022-07" db="EMBL/GenBank/DDBJ databases">
        <title>Phylogenomic reconstructions and comparative analyses of Kickxellomycotina fungi.</title>
        <authorList>
            <person name="Reynolds N.K."/>
            <person name="Stajich J.E."/>
            <person name="Barry K."/>
            <person name="Grigoriev I.V."/>
            <person name="Crous P."/>
            <person name="Smith M.E."/>
        </authorList>
    </citation>
    <scope>NUCLEOTIDE SEQUENCE</scope>
    <source>
        <strain evidence="3">BCRC 34381</strain>
    </source>
</reference>
<keyword evidence="4" id="KW-1185">Reference proteome</keyword>
<proteinExistence type="predicted"/>
<evidence type="ECO:0000256" key="1">
    <source>
        <dbReference type="ARBA" id="ARBA00022786"/>
    </source>
</evidence>
<accession>A0A9W8CWW2</accession>
<dbReference type="OrthoDB" id="406833at2759"/>
<dbReference type="PANTHER" id="PTHR24067">
    <property type="entry name" value="UBIQUITIN-CONJUGATING ENZYME E2"/>
    <property type="match status" value="1"/>
</dbReference>
<dbReference type="SUPFAM" id="SSF54495">
    <property type="entry name" value="UBC-like"/>
    <property type="match status" value="1"/>
</dbReference>
<dbReference type="EMBL" id="JANBOI010001545">
    <property type="protein sequence ID" value="KAJ1726469.1"/>
    <property type="molecule type" value="Genomic_DNA"/>
</dbReference>
<feature type="non-terminal residue" evidence="3">
    <location>
        <position position="124"/>
    </location>
</feature>
<comment type="caution">
    <text evidence="3">The sequence shown here is derived from an EMBL/GenBank/DDBJ whole genome shotgun (WGS) entry which is preliminary data.</text>
</comment>